<organism evidence="2 3">
    <name type="scientific">Streptomyces kaniharaensis</name>
    <dbReference type="NCBI Taxonomy" id="212423"/>
    <lineage>
        <taxon>Bacteria</taxon>
        <taxon>Bacillati</taxon>
        <taxon>Actinomycetota</taxon>
        <taxon>Actinomycetes</taxon>
        <taxon>Kitasatosporales</taxon>
        <taxon>Streptomycetaceae</taxon>
        <taxon>Streptomyces</taxon>
    </lineage>
</organism>
<dbReference type="EMBL" id="WBOF01000001">
    <property type="protein sequence ID" value="MQS13022.1"/>
    <property type="molecule type" value="Genomic_DNA"/>
</dbReference>
<name>A0A6N7KN94_9ACTN</name>
<dbReference type="OrthoDB" id="4281716at2"/>
<keyword evidence="3" id="KW-1185">Reference proteome</keyword>
<evidence type="ECO:0000259" key="1">
    <source>
        <dbReference type="Pfam" id="PF00144"/>
    </source>
</evidence>
<feature type="domain" description="Beta-lactamase-related" evidence="1">
    <location>
        <begin position="32"/>
        <end position="392"/>
    </location>
</feature>
<proteinExistence type="predicted"/>
<sequence>MTGRQRPERRWPVSGATGLSKERLDRMHTVLAGHAERGGVPGLVAAVDRDGDEHVEVLGGLAAAGGEPMRRDTLFRIASMSKPVTAVAALTLVEECVLRLDDPVDDLLPELAGRRVLRRPDGELDDTEPAARPITLRDLLTFRLGYGLVMLPPSAPIARAMADRGIDVRPPRADHPAPDEYLRRLGELPLLHQPGAGWLYHTGSAVLGVLLARACGKPLGEVLRERVLEPLGMRDTGFTVPADGLHRLPVEYLRDPGSGRLVPYDDPADSAWARPAAFDDGGADLVSTVDDYLAFARMLLGGGSHGGVRILSRPAVELMTTNQLTPAQLAGSAPLLGREDLTGWGFGVSVTTTRTGLAAPGRYGWDGGLGTTWFNDPAERLTGVLLTQRMFESPAPPPVARDFEVLAYQAVA</sequence>
<comment type="caution">
    <text evidence="2">The sequence shown here is derived from an EMBL/GenBank/DDBJ whole genome shotgun (WGS) entry which is preliminary data.</text>
</comment>
<evidence type="ECO:0000313" key="3">
    <source>
        <dbReference type="Proteomes" id="UP000450000"/>
    </source>
</evidence>
<dbReference type="PANTHER" id="PTHR43283">
    <property type="entry name" value="BETA-LACTAMASE-RELATED"/>
    <property type="match status" value="1"/>
</dbReference>
<gene>
    <name evidence="2" type="ORF">F7Q99_12165</name>
</gene>
<dbReference type="InterPro" id="IPR001466">
    <property type="entry name" value="Beta-lactam-related"/>
</dbReference>
<dbReference type="Proteomes" id="UP000450000">
    <property type="component" value="Unassembled WGS sequence"/>
</dbReference>
<dbReference type="PANTHER" id="PTHR43283:SF3">
    <property type="entry name" value="BETA-LACTAMASE FAMILY PROTEIN (AFU_ORTHOLOGUE AFUA_5G07500)"/>
    <property type="match status" value="1"/>
</dbReference>
<dbReference type="AlphaFoldDB" id="A0A6N7KN94"/>
<evidence type="ECO:0000313" key="2">
    <source>
        <dbReference type="EMBL" id="MQS13022.1"/>
    </source>
</evidence>
<reference evidence="2 3" key="1">
    <citation type="submission" date="2019-09" db="EMBL/GenBank/DDBJ databases">
        <title>Genome Sequences of Streptomyces kaniharaensis ATCC 21070.</title>
        <authorList>
            <person name="Zhu W."/>
            <person name="De Crecy-Lagard V."/>
            <person name="Richards N.G."/>
        </authorList>
    </citation>
    <scope>NUCLEOTIDE SEQUENCE [LARGE SCALE GENOMIC DNA]</scope>
    <source>
        <strain evidence="2 3">SF-557</strain>
    </source>
</reference>
<dbReference type="SUPFAM" id="SSF56601">
    <property type="entry name" value="beta-lactamase/transpeptidase-like"/>
    <property type="match status" value="1"/>
</dbReference>
<dbReference type="InterPro" id="IPR012338">
    <property type="entry name" value="Beta-lactam/transpept-like"/>
</dbReference>
<dbReference type="InterPro" id="IPR050789">
    <property type="entry name" value="Diverse_Enzym_Activities"/>
</dbReference>
<accession>A0A6N7KN94</accession>
<dbReference type="Gene3D" id="3.40.710.10">
    <property type="entry name" value="DD-peptidase/beta-lactamase superfamily"/>
    <property type="match status" value="1"/>
</dbReference>
<dbReference type="Pfam" id="PF00144">
    <property type="entry name" value="Beta-lactamase"/>
    <property type="match status" value="1"/>
</dbReference>
<protein>
    <submittedName>
        <fullName evidence="2">Beta-lactamase family protein</fullName>
    </submittedName>
</protein>